<evidence type="ECO:0000259" key="1">
    <source>
        <dbReference type="PROSITE" id="PS50181"/>
    </source>
</evidence>
<organism evidence="2 3">
    <name type="scientific">Leucocoprinus birnbaumii</name>
    <dbReference type="NCBI Taxonomy" id="56174"/>
    <lineage>
        <taxon>Eukaryota</taxon>
        <taxon>Fungi</taxon>
        <taxon>Dikarya</taxon>
        <taxon>Basidiomycota</taxon>
        <taxon>Agaricomycotina</taxon>
        <taxon>Agaricomycetes</taxon>
        <taxon>Agaricomycetidae</taxon>
        <taxon>Agaricales</taxon>
        <taxon>Agaricineae</taxon>
        <taxon>Agaricaceae</taxon>
        <taxon>Leucocoprinus</taxon>
    </lineage>
</organism>
<protein>
    <recommendedName>
        <fullName evidence="1">F-box domain-containing protein</fullName>
    </recommendedName>
</protein>
<dbReference type="PROSITE" id="PS50181">
    <property type="entry name" value="FBOX"/>
    <property type="match status" value="1"/>
</dbReference>
<proteinExistence type="predicted"/>
<dbReference type="Proteomes" id="UP001213000">
    <property type="component" value="Unassembled WGS sequence"/>
</dbReference>
<evidence type="ECO:0000313" key="3">
    <source>
        <dbReference type="Proteomes" id="UP001213000"/>
    </source>
</evidence>
<gene>
    <name evidence="2" type="ORF">NP233_g2440</name>
</gene>
<dbReference type="InterPro" id="IPR001810">
    <property type="entry name" value="F-box_dom"/>
</dbReference>
<dbReference type="EMBL" id="JANIEX010000103">
    <property type="protein sequence ID" value="KAJ3573433.1"/>
    <property type="molecule type" value="Genomic_DNA"/>
</dbReference>
<feature type="domain" description="F-box" evidence="1">
    <location>
        <begin position="14"/>
        <end position="58"/>
    </location>
</feature>
<evidence type="ECO:0000313" key="2">
    <source>
        <dbReference type="EMBL" id="KAJ3573433.1"/>
    </source>
</evidence>
<name>A0AAD5YUX0_9AGAR</name>
<dbReference type="InterPro" id="IPR036047">
    <property type="entry name" value="F-box-like_dom_sf"/>
</dbReference>
<keyword evidence="3" id="KW-1185">Reference proteome</keyword>
<dbReference type="SUPFAM" id="SSF81383">
    <property type="entry name" value="F-box domain"/>
    <property type="match status" value="1"/>
</dbReference>
<comment type="caution">
    <text evidence="2">The sequence shown here is derived from an EMBL/GenBank/DDBJ whole genome shotgun (WGS) entry which is preliminary data.</text>
</comment>
<sequence length="633" mass="73086">MDSFSLPSATDLPPPCWDHMPGWAIQRILTHLDYSDLKNLGRVNRRLCEIAFAQWFRIRGKSVTEILDAIKTDSTNQLRQSPLDRFMLEVSSVSKESSWLKHIRHIWWKMHSFGDLYTLIGIIENAVELESLRIFIDQNTPCLFNDHRLYDTWTRFFKATVSRSCKILTLEGERNPRVTTPDRDTRGLQDDDFPFLRARPALSECSIMPVATVKPWTQRLISWFTKKFSRRAEPSHPLGVLHLNMASQSATRVRSAGATTVHDTSAASFPLEQLSFSPFLVPLAWPSSLEAFRVDCPIVFELDFALLSDFLCSQSATIKYLSIGGLYTSLFREGVLPLETITKFHYPELEQLEIKSQVPSGSQLLQFFERHPTIKRLHLDEELHLSAWGSRKADLSEDDNLLPNLRYLRTSIEIAEALSANFDKLRSLKILEICGVFSETFSWSTIYENTRKSVDMVWNLNTNSGPELRRARSSASEYLKSKRHLPALVVLIIGPPLSSKKTPLDEEKQSFQSILQWISLFQATLRRIYIRSPFFENNALNKSFKRAIIDTCTCLQVFCYDEEVVIPEGRKPDSASGSRSSRALGNWIDFNYEERNRYWRYGRIYKPKVTRLSSDWVLYEDKDEPEGEEMYCI</sequence>
<reference evidence="2" key="1">
    <citation type="submission" date="2022-07" db="EMBL/GenBank/DDBJ databases">
        <title>Genome Sequence of Leucocoprinus birnbaumii.</title>
        <authorList>
            <person name="Buettner E."/>
        </authorList>
    </citation>
    <scope>NUCLEOTIDE SEQUENCE</scope>
    <source>
        <strain evidence="2">VT141</strain>
    </source>
</reference>
<dbReference type="AlphaFoldDB" id="A0AAD5YUX0"/>
<accession>A0AAD5YUX0</accession>